<gene>
    <name evidence="6" type="primary">LOC102988043</name>
</gene>
<proteinExistence type="predicted"/>
<feature type="region of interest" description="Disordered" evidence="4">
    <location>
        <begin position="668"/>
        <end position="692"/>
    </location>
</feature>
<dbReference type="PROSITE" id="PS50294">
    <property type="entry name" value="WD_REPEATS_REGION"/>
    <property type="match status" value="1"/>
</dbReference>
<keyword evidence="5" id="KW-1185">Reference proteome</keyword>
<accession>A0A455C302</accession>
<evidence type="ECO:0000313" key="5">
    <source>
        <dbReference type="Proteomes" id="UP000248484"/>
    </source>
</evidence>
<dbReference type="PANTHER" id="PTHR19872">
    <property type="entry name" value="UBIQUITIN LIGASE SPECIFICITY FACTOR/HREP PROTEIN"/>
    <property type="match status" value="1"/>
</dbReference>
<dbReference type="GeneID" id="102988043"/>
<dbReference type="InterPro" id="IPR015943">
    <property type="entry name" value="WD40/YVTN_repeat-like_dom_sf"/>
</dbReference>
<dbReference type="Gene3D" id="1.20.1280.50">
    <property type="match status" value="1"/>
</dbReference>
<dbReference type="InterPro" id="IPR051075">
    <property type="entry name" value="SCF_subunit_WD-repeat"/>
</dbReference>
<protein>
    <submittedName>
        <fullName evidence="6">F-box/WD repeat-containing protein 10 isoform X5</fullName>
    </submittedName>
</protein>
<dbReference type="PROSITE" id="PS50082">
    <property type="entry name" value="WD_REPEATS_2"/>
    <property type="match status" value="3"/>
</dbReference>
<evidence type="ECO:0000256" key="1">
    <source>
        <dbReference type="ARBA" id="ARBA00022574"/>
    </source>
</evidence>
<sequence length="1032" mass="116892">MENTESRLQNAPYFRCEKGNSSVPVCQKCETCVLAWKIFSTEEWFRRVGKMSQRRFLVSILQQLDSLYLLHYFQNILQTTQGKDFVYHRSRVNLSKKEGKIVKSPLNQMLDKTVEQKMREILYWFGNSSYRTKANYTLLLLQMCDPELLLTAVDVIRVLFLRGRNDASGNDPDSKDVFFVPEKGHTPPCETSQVCWAARPGHTSFPLSKTTGKASLHENVWWGAATTEGQWKSSLRYISEMNRLSSEKASVSEAGSAPAADVLVDLEAVRELSSGVSRYRDFIRHLPVHLAKYILSMLDKNSLNRCVFVNQHWAVLAQQVKTDLSMHSFIQHQITFLQGSYTRGIDPNYASKVTIPVPKMADDGKHLCVKNQKRKLRTKNDYDLWTAYQNQETQQVQMEERNVFCGTYNIRILSDMWDRNRVIHYSGGDLLAVSSNRKIQLLDIIQIKQIPIKFRGHTGSVRTLFLCEEENFLLSGSYDLSIRYWDLDSGACVRIFSGHQGTITCMDVCKNKLASGAKDCQVKEWDIETGKCLKTFKHKDPILATRISDTYIVSSCEKGLVKVWHVVTAQLVKTLSAHEGAVKCLCFDQWHLLSGSADGLVMAWSMVGKYERCLMAFRHPKMVINTESNVLMFQFENIKWQYSLERAKQKKKDKEEDREANGLAEVLSKSSTQIYSPRESISSKQTAQESLFSKSHRSRVLLRASRLPTGVLTEAPLSQGKPKSPRRDGRKRLSSREANGTGTEQENLEAKPLAGDKKNDDVEKIPEQGQLGTLGDLINCSKKKSWCIRMSPDQFLLTVNALQRAHNSGEFAYPRRPQTQVIDAWGPSISYPRKVLSLKGRSVQHAVDRLRLSNPPIDVKQTSIPLEIQKLQPNLKNSVHSPRVQSTIPQPVLICPRFSGSLRGEDPATSSADGAARSFSPLTSTQVIKRNHILAPPMGTTAQAAKKDRSRFYTALDPFRVNTEFMLLTVKEEKEYEEAKMKEFQAIKPAGGVDPEKASRAAWIRKIKGLPIDNFMKQGKTAAPELGQNVFI</sequence>
<dbReference type="CDD" id="cd00200">
    <property type="entry name" value="WD40"/>
    <property type="match status" value="1"/>
</dbReference>
<feature type="repeat" description="WD" evidence="3">
    <location>
        <begin position="575"/>
        <end position="606"/>
    </location>
</feature>
<dbReference type="InterPro" id="IPR036322">
    <property type="entry name" value="WD40_repeat_dom_sf"/>
</dbReference>
<dbReference type="InterPro" id="IPR036047">
    <property type="entry name" value="F-box-like_dom_sf"/>
</dbReference>
<evidence type="ECO:0000313" key="6">
    <source>
        <dbReference type="RefSeq" id="XP_028355804.1"/>
    </source>
</evidence>
<dbReference type="Pfam" id="PF00400">
    <property type="entry name" value="WD40"/>
    <property type="match status" value="3"/>
</dbReference>
<dbReference type="PANTHER" id="PTHR19872:SF7">
    <property type="entry name" value="F-BOX AND WD REPEAT DOMAIN CONTAINING PROTEIN 10B-RELATED"/>
    <property type="match status" value="1"/>
</dbReference>
<evidence type="ECO:0000256" key="2">
    <source>
        <dbReference type="ARBA" id="ARBA00022737"/>
    </source>
</evidence>
<dbReference type="RefSeq" id="XP_028355804.1">
    <property type="nucleotide sequence ID" value="XM_028500003.1"/>
</dbReference>
<keyword evidence="1 3" id="KW-0853">WD repeat</keyword>
<organism evidence="5 6">
    <name type="scientific">Physeter macrocephalus</name>
    <name type="common">Sperm whale</name>
    <name type="synonym">Physeter catodon</name>
    <dbReference type="NCBI Taxonomy" id="9755"/>
    <lineage>
        <taxon>Eukaryota</taxon>
        <taxon>Metazoa</taxon>
        <taxon>Chordata</taxon>
        <taxon>Craniata</taxon>
        <taxon>Vertebrata</taxon>
        <taxon>Euteleostomi</taxon>
        <taxon>Mammalia</taxon>
        <taxon>Eutheria</taxon>
        <taxon>Laurasiatheria</taxon>
        <taxon>Artiodactyla</taxon>
        <taxon>Whippomorpha</taxon>
        <taxon>Cetacea</taxon>
        <taxon>Odontoceti</taxon>
        <taxon>Physeteridae</taxon>
        <taxon>Physeter</taxon>
    </lineage>
</organism>
<dbReference type="InterPro" id="IPR001680">
    <property type="entry name" value="WD40_rpt"/>
</dbReference>
<dbReference type="SUPFAM" id="SSF50978">
    <property type="entry name" value="WD40 repeat-like"/>
    <property type="match status" value="1"/>
</dbReference>
<dbReference type="Proteomes" id="UP000248484">
    <property type="component" value="Chromosome 14"/>
</dbReference>
<feature type="repeat" description="WD" evidence="3">
    <location>
        <begin position="454"/>
        <end position="495"/>
    </location>
</feature>
<dbReference type="SMART" id="SM00320">
    <property type="entry name" value="WD40"/>
    <property type="match status" value="4"/>
</dbReference>
<reference evidence="6" key="1">
    <citation type="submission" date="2025-08" db="UniProtKB">
        <authorList>
            <consortium name="RefSeq"/>
        </authorList>
    </citation>
    <scope>IDENTIFICATION</scope>
    <source>
        <tissue evidence="6">Muscle</tissue>
    </source>
</reference>
<name>A0A455C302_PHYMC</name>
<dbReference type="SUPFAM" id="SSF81383">
    <property type="entry name" value="F-box domain"/>
    <property type="match status" value="1"/>
</dbReference>
<feature type="compositionally biased region" description="Polar residues" evidence="4">
    <location>
        <begin position="736"/>
        <end position="745"/>
    </location>
</feature>
<dbReference type="Gene3D" id="2.130.10.10">
    <property type="entry name" value="YVTN repeat-like/Quinoprotein amine dehydrogenase"/>
    <property type="match status" value="1"/>
</dbReference>
<dbReference type="CDD" id="cd22136">
    <property type="entry name" value="F-box_FBXW10"/>
    <property type="match status" value="1"/>
</dbReference>
<evidence type="ECO:0000256" key="4">
    <source>
        <dbReference type="SAM" id="MobiDB-lite"/>
    </source>
</evidence>
<evidence type="ECO:0000256" key="3">
    <source>
        <dbReference type="PROSITE-ProRule" id="PRU00221"/>
    </source>
</evidence>
<keyword evidence="2" id="KW-0677">Repeat</keyword>
<feature type="repeat" description="WD" evidence="3">
    <location>
        <begin position="496"/>
        <end position="535"/>
    </location>
</feature>
<feature type="region of interest" description="Disordered" evidence="4">
    <location>
        <begin position="711"/>
        <end position="761"/>
    </location>
</feature>
<dbReference type="AlphaFoldDB" id="A0A455C302"/>